<evidence type="ECO:0000256" key="18">
    <source>
        <dbReference type="ARBA" id="ARBA00032624"/>
    </source>
</evidence>
<dbReference type="PROSITE" id="PS51383">
    <property type="entry name" value="YJEF_C_3"/>
    <property type="match status" value="1"/>
</dbReference>
<evidence type="ECO:0000259" key="22">
    <source>
        <dbReference type="PROSITE" id="PS51385"/>
    </source>
</evidence>
<proteinExistence type="inferred from homology"/>
<comment type="similarity">
    <text evidence="5">In the C-terminal section; belongs to the NnrD/CARKD family.</text>
</comment>
<evidence type="ECO:0000256" key="14">
    <source>
        <dbReference type="ARBA" id="ARBA00023235"/>
    </source>
</evidence>
<evidence type="ECO:0000256" key="11">
    <source>
        <dbReference type="ARBA" id="ARBA00022857"/>
    </source>
</evidence>
<sequence>MKKIFHEVDTLDKKCIQKYYLSEDILMENASGALRDYIYKKFKLKQKILIVCGSGNNGADGITLARQLHNDYKVNLYLASTPTSKMAILQLQRAKSIGVKITTNTKNKYDIIVDCIFGSGLNREISDNTNTLIKKLNKKNAFKIACDIPSGLYLSQNQKAIFKANTTITMGALKTSLFSDTAKDFVGKIIIANLGISNKTYESKTNIFYLEKKDLKLPLRKKQNTHKGTFGHSCVIAGNSQNAKIGACLIALKSAMATGSGLCTIVGNTPHNQYEIMSSADIPNNCNALAIGMGLGDTNKQKINKIKKFIFENKIPCVVDADMFYTDDILDFLQYKKTILTPHPKEFISLLAISNIAKISTNSLANNRLFYVKEFIKKYPKVTLLLKGANTIIANKNKIYIQNLGSSSLSKGGMGDVLAGIILSLLSQGYSSKQSAINGSLIHSLCAKKYKGNNYSLTPKSLIKQIKKLDKK</sequence>
<dbReference type="HAMAP" id="MF_01965">
    <property type="entry name" value="NADHX_dehydratase"/>
    <property type="match status" value="1"/>
</dbReference>
<comment type="cofactor">
    <cofactor evidence="3">
        <name>K(+)</name>
        <dbReference type="ChEBI" id="CHEBI:29103"/>
    </cofactor>
</comment>
<keyword evidence="10" id="KW-0067">ATP-binding</keyword>
<dbReference type="EC" id="5.1.99.6" evidence="6"/>
<dbReference type="EMBL" id="UOYO01000005">
    <property type="protein sequence ID" value="VAY86326.1"/>
    <property type="molecule type" value="Genomic_DNA"/>
</dbReference>
<evidence type="ECO:0000256" key="5">
    <source>
        <dbReference type="ARBA" id="ARBA00009524"/>
    </source>
</evidence>
<dbReference type="PIRSF" id="PIRSF017184">
    <property type="entry name" value="Nnr"/>
    <property type="match status" value="1"/>
</dbReference>
<keyword evidence="12" id="KW-0630">Potassium</keyword>
<evidence type="ECO:0000256" key="19">
    <source>
        <dbReference type="ARBA" id="ARBA00048238"/>
    </source>
</evidence>
<dbReference type="Gene3D" id="3.40.50.10260">
    <property type="entry name" value="YjeF N-terminal domain"/>
    <property type="match status" value="1"/>
</dbReference>
<dbReference type="CDD" id="cd01171">
    <property type="entry name" value="YXKO-related"/>
    <property type="match status" value="1"/>
</dbReference>
<dbReference type="EC" id="4.2.1.136" evidence="7"/>
<evidence type="ECO:0000256" key="1">
    <source>
        <dbReference type="ARBA" id="ARBA00000013"/>
    </source>
</evidence>
<dbReference type="Gene3D" id="3.40.1190.20">
    <property type="match status" value="1"/>
</dbReference>
<keyword evidence="8" id="KW-0479">Metal-binding</keyword>
<keyword evidence="15" id="KW-0456">Lyase</keyword>
<dbReference type="NCBIfam" id="TIGR00196">
    <property type="entry name" value="yjeF_cterm"/>
    <property type="match status" value="1"/>
</dbReference>
<evidence type="ECO:0000256" key="16">
    <source>
        <dbReference type="ARBA" id="ARBA00023268"/>
    </source>
</evidence>
<dbReference type="InterPro" id="IPR029056">
    <property type="entry name" value="Ribokinase-like"/>
</dbReference>
<evidence type="ECO:0000256" key="2">
    <source>
        <dbReference type="ARBA" id="ARBA00000909"/>
    </source>
</evidence>
<dbReference type="InterPro" id="IPR036652">
    <property type="entry name" value="YjeF_N_dom_sf"/>
</dbReference>
<evidence type="ECO:0000256" key="6">
    <source>
        <dbReference type="ARBA" id="ARBA00012228"/>
    </source>
</evidence>
<dbReference type="Pfam" id="PF03853">
    <property type="entry name" value="YjeF_N"/>
    <property type="match status" value="1"/>
</dbReference>
<dbReference type="Pfam" id="PF01256">
    <property type="entry name" value="Carb_kinase"/>
    <property type="match status" value="1"/>
</dbReference>
<dbReference type="GO" id="GO:0110051">
    <property type="term" value="P:metabolite repair"/>
    <property type="evidence" value="ECO:0007669"/>
    <property type="project" value="TreeGrafter"/>
</dbReference>
<keyword evidence="13" id="KW-0520">NAD</keyword>
<keyword evidence="14" id="KW-0413">Isomerase</keyword>
<evidence type="ECO:0000256" key="15">
    <source>
        <dbReference type="ARBA" id="ARBA00023239"/>
    </source>
</evidence>
<dbReference type="SUPFAM" id="SSF53613">
    <property type="entry name" value="Ribokinase-like"/>
    <property type="match status" value="1"/>
</dbReference>
<dbReference type="PANTHER" id="PTHR12592:SF0">
    <property type="entry name" value="ATP-DEPENDENT (S)-NAD(P)H-HYDRATE DEHYDRATASE"/>
    <property type="match status" value="1"/>
</dbReference>
<evidence type="ECO:0000256" key="17">
    <source>
        <dbReference type="ARBA" id="ARBA00025153"/>
    </source>
</evidence>
<evidence type="ECO:0000256" key="12">
    <source>
        <dbReference type="ARBA" id="ARBA00022958"/>
    </source>
</evidence>
<evidence type="ECO:0000256" key="13">
    <source>
        <dbReference type="ARBA" id="ARBA00023027"/>
    </source>
</evidence>
<gene>
    <name evidence="23" type="ORF">MNB_ARC-1_970</name>
</gene>
<feature type="domain" description="YjeF C-terminal" evidence="21">
    <location>
        <begin position="210"/>
        <end position="472"/>
    </location>
</feature>
<reference evidence="23" key="1">
    <citation type="submission" date="2018-10" db="EMBL/GenBank/DDBJ databases">
        <authorList>
            <person name="Aoki K."/>
        </authorList>
    </citation>
    <scope>NUCLEOTIDE SEQUENCE</scope>
</reference>
<dbReference type="GO" id="GO:0046872">
    <property type="term" value="F:metal ion binding"/>
    <property type="evidence" value="ECO:0007669"/>
    <property type="project" value="UniProtKB-KW"/>
</dbReference>
<evidence type="ECO:0000259" key="21">
    <source>
        <dbReference type="PROSITE" id="PS51383"/>
    </source>
</evidence>
<dbReference type="InterPro" id="IPR000631">
    <property type="entry name" value="CARKD"/>
</dbReference>
<dbReference type="GO" id="GO:0052855">
    <property type="term" value="F:ADP-dependent NAD(P)H-hydrate dehydratase activity"/>
    <property type="evidence" value="ECO:0007669"/>
    <property type="project" value="UniProtKB-EC"/>
</dbReference>
<keyword evidence="11" id="KW-0521">NADP</keyword>
<dbReference type="HAMAP" id="MF_01966">
    <property type="entry name" value="NADHX_epimerase"/>
    <property type="match status" value="1"/>
</dbReference>
<comment type="function">
    <text evidence="17">Bifunctional enzyme that catalyzes the epimerization of the S- and R-forms of NAD(P)HX and the dehydration of the S-form of NAD(P)HX at the expense of ADP, which is converted to AMP. This allows the repair of both epimers of NAD(P)HX, a damaged form of NAD(P)H that is a result of enzymatic or heat-dependent hydration.</text>
</comment>
<comment type="catalytic activity">
    <reaction evidence="2">
        <text>(6R)-NADPHX = (6S)-NADPHX</text>
        <dbReference type="Rhea" id="RHEA:32227"/>
        <dbReference type="ChEBI" id="CHEBI:64076"/>
        <dbReference type="ChEBI" id="CHEBI:64077"/>
        <dbReference type="EC" id="5.1.99.6"/>
    </reaction>
</comment>
<comment type="catalytic activity">
    <reaction evidence="19">
        <text>(6S)-NADHX + ADP = AMP + phosphate + NADH + H(+)</text>
        <dbReference type="Rhea" id="RHEA:32223"/>
        <dbReference type="ChEBI" id="CHEBI:15378"/>
        <dbReference type="ChEBI" id="CHEBI:43474"/>
        <dbReference type="ChEBI" id="CHEBI:57945"/>
        <dbReference type="ChEBI" id="CHEBI:64074"/>
        <dbReference type="ChEBI" id="CHEBI:456215"/>
        <dbReference type="ChEBI" id="CHEBI:456216"/>
        <dbReference type="EC" id="4.2.1.136"/>
    </reaction>
</comment>
<dbReference type="InterPro" id="IPR004443">
    <property type="entry name" value="YjeF_N_dom"/>
</dbReference>
<evidence type="ECO:0000256" key="3">
    <source>
        <dbReference type="ARBA" id="ARBA00001958"/>
    </source>
</evidence>
<dbReference type="InterPro" id="IPR017953">
    <property type="entry name" value="Carbohydrate_kinase_pred_CS"/>
</dbReference>
<organism evidence="23">
    <name type="scientific">hydrothermal vent metagenome</name>
    <dbReference type="NCBI Taxonomy" id="652676"/>
    <lineage>
        <taxon>unclassified sequences</taxon>
        <taxon>metagenomes</taxon>
        <taxon>ecological metagenomes</taxon>
    </lineage>
</organism>
<dbReference type="GO" id="GO:0005524">
    <property type="term" value="F:ATP binding"/>
    <property type="evidence" value="ECO:0007669"/>
    <property type="project" value="UniProtKB-KW"/>
</dbReference>
<comment type="catalytic activity">
    <reaction evidence="1">
        <text>(6R)-NADHX = (6S)-NADHX</text>
        <dbReference type="Rhea" id="RHEA:32215"/>
        <dbReference type="ChEBI" id="CHEBI:64074"/>
        <dbReference type="ChEBI" id="CHEBI:64075"/>
        <dbReference type="EC" id="5.1.99.6"/>
    </reaction>
</comment>
<dbReference type="PROSITE" id="PS01050">
    <property type="entry name" value="YJEF_C_2"/>
    <property type="match status" value="1"/>
</dbReference>
<evidence type="ECO:0000256" key="9">
    <source>
        <dbReference type="ARBA" id="ARBA00022741"/>
    </source>
</evidence>
<dbReference type="AlphaFoldDB" id="A0A3B1E8Y5"/>
<evidence type="ECO:0000313" key="23">
    <source>
        <dbReference type="EMBL" id="VAY86326.1"/>
    </source>
</evidence>
<evidence type="ECO:0000256" key="7">
    <source>
        <dbReference type="ARBA" id="ARBA00013129"/>
    </source>
</evidence>
<dbReference type="NCBIfam" id="TIGR00197">
    <property type="entry name" value="yjeF_nterm"/>
    <property type="match status" value="1"/>
</dbReference>
<accession>A0A3B1E8Y5</accession>
<protein>
    <recommendedName>
        <fullName evidence="18">Nicotinamide nucleotide repair protein</fullName>
        <ecNumber evidence="7">4.2.1.136</ecNumber>
        <ecNumber evidence="6">5.1.99.6</ecNumber>
    </recommendedName>
</protein>
<dbReference type="SUPFAM" id="SSF64153">
    <property type="entry name" value="YjeF N-terminal domain-like"/>
    <property type="match status" value="1"/>
</dbReference>
<keyword evidence="16" id="KW-0511">Multifunctional enzyme</keyword>
<feature type="domain" description="YjeF N-terminal" evidence="22">
    <location>
        <begin position="8"/>
        <end position="202"/>
    </location>
</feature>
<comment type="catalytic activity">
    <reaction evidence="20">
        <text>(6S)-NADPHX + ADP = AMP + phosphate + NADPH + H(+)</text>
        <dbReference type="Rhea" id="RHEA:32235"/>
        <dbReference type="ChEBI" id="CHEBI:15378"/>
        <dbReference type="ChEBI" id="CHEBI:43474"/>
        <dbReference type="ChEBI" id="CHEBI:57783"/>
        <dbReference type="ChEBI" id="CHEBI:64076"/>
        <dbReference type="ChEBI" id="CHEBI:456215"/>
        <dbReference type="ChEBI" id="CHEBI:456216"/>
        <dbReference type="EC" id="4.2.1.136"/>
    </reaction>
</comment>
<comment type="similarity">
    <text evidence="4">In the N-terminal section; belongs to the NnrE/AIBP family.</text>
</comment>
<dbReference type="InterPro" id="IPR030677">
    <property type="entry name" value="Nnr"/>
</dbReference>
<evidence type="ECO:0000256" key="20">
    <source>
        <dbReference type="ARBA" id="ARBA00049209"/>
    </source>
</evidence>
<dbReference type="GO" id="GO:0052856">
    <property type="term" value="F:NAD(P)HX epimerase activity"/>
    <property type="evidence" value="ECO:0007669"/>
    <property type="project" value="UniProtKB-EC"/>
</dbReference>
<evidence type="ECO:0000256" key="10">
    <source>
        <dbReference type="ARBA" id="ARBA00022840"/>
    </source>
</evidence>
<evidence type="ECO:0000256" key="8">
    <source>
        <dbReference type="ARBA" id="ARBA00022723"/>
    </source>
</evidence>
<dbReference type="PROSITE" id="PS51385">
    <property type="entry name" value="YJEF_N"/>
    <property type="match status" value="1"/>
</dbReference>
<name>A0A3B1E8Y5_9ZZZZ</name>
<keyword evidence="9" id="KW-0547">Nucleotide-binding</keyword>
<evidence type="ECO:0000256" key="4">
    <source>
        <dbReference type="ARBA" id="ARBA00006001"/>
    </source>
</evidence>
<dbReference type="PANTHER" id="PTHR12592">
    <property type="entry name" value="ATP-DEPENDENT (S)-NAD(P)H-HYDRATE DEHYDRATASE FAMILY MEMBER"/>
    <property type="match status" value="1"/>
</dbReference>